<proteinExistence type="predicted"/>
<dbReference type="CDD" id="cd01942">
    <property type="entry name" value="ribokinase_group_A"/>
    <property type="match status" value="1"/>
</dbReference>
<sequence>MHILLSGSLAYDYIMDFPDTFDQHILPDHIHSLNVCFVVEQLKKNYGGTAGNIAYTMALLEGKPLILAPIGSDSAEYMHHFSKNHVATTYIRTSSTTLTASAHITTDKQDNQITAFFSGACQEATELHVSDVKEPISFVMISPTQKEAMIQHAKECHEAHIPFCFDPGQQITAFSDQEMMQVIGQANFYIVNDYEMKLTTDKTGWDKEELLNHVDVLIITLGEKGSVIATKEQTFEIPPCAPTSVDDPTGAGDAYRAGFFTAYVQGHDYQTCGQVGSVAAAYAIEQYGTQHHSFTLDTFVARYKETYGETIDLVM</sequence>
<dbReference type="Proteomes" id="UP000228528">
    <property type="component" value="Unassembled WGS sequence"/>
</dbReference>
<reference evidence="5" key="1">
    <citation type="submission" date="2017-09" db="EMBL/GenBank/DDBJ databases">
        <title>Depth-based differentiation of microbial function through sediment-hosted aquifers and enrichment of novel symbionts in the deep terrestrial subsurface.</title>
        <authorList>
            <person name="Probst A.J."/>
            <person name="Ladd B."/>
            <person name="Jarett J.K."/>
            <person name="Geller-Mcgrath D.E."/>
            <person name="Sieber C.M.K."/>
            <person name="Emerson J.B."/>
            <person name="Anantharaman K."/>
            <person name="Thomas B.C."/>
            <person name="Malmstrom R."/>
            <person name="Stieglmeier M."/>
            <person name="Klingl A."/>
            <person name="Woyke T."/>
            <person name="Ryan C.M."/>
            <person name="Banfield J.F."/>
        </authorList>
    </citation>
    <scope>NUCLEOTIDE SEQUENCE [LARGE SCALE GENOMIC DNA]</scope>
</reference>
<evidence type="ECO:0000313" key="5">
    <source>
        <dbReference type="Proteomes" id="UP000228528"/>
    </source>
</evidence>
<dbReference type="GO" id="GO:0016301">
    <property type="term" value="F:kinase activity"/>
    <property type="evidence" value="ECO:0007669"/>
    <property type="project" value="UniProtKB-KW"/>
</dbReference>
<gene>
    <name evidence="4" type="ORF">COU30_05070</name>
</gene>
<dbReference type="PANTHER" id="PTHR10584">
    <property type="entry name" value="SUGAR KINASE"/>
    <property type="match status" value="1"/>
</dbReference>
<feature type="domain" description="Carbohydrate kinase PfkB" evidence="3">
    <location>
        <begin position="38"/>
        <end position="291"/>
    </location>
</feature>
<dbReference type="EMBL" id="PFBW01000213">
    <property type="protein sequence ID" value="PIR76952.1"/>
    <property type="molecule type" value="Genomic_DNA"/>
</dbReference>
<dbReference type="PANTHER" id="PTHR10584:SF166">
    <property type="entry name" value="RIBOKINASE"/>
    <property type="match status" value="1"/>
</dbReference>
<evidence type="ECO:0000256" key="2">
    <source>
        <dbReference type="ARBA" id="ARBA00022777"/>
    </source>
</evidence>
<name>A0A2M6NZQ2_9BACT</name>
<comment type="caution">
    <text evidence="4">The sequence shown here is derived from an EMBL/GenBank/DDBJ whole genome shotgun (WGS) entry which is preliminary data.</text>
</comment>
<dbReference type="InterPro" id="IPR011611">
    <property type="entry name" value="PfkB_dom"/>
</dbReference>
<evidence type="ECO:0000259" key="3">
    <source>
        <dbReference type="Pfam" id="PF00294"/>
    </source>
</evidence>
<keyword evidence="1" id="KW-0808">Transferase</keyword>
<keyword evidence="2 4" id="KW-0418">Kinase</keyword>
<evidence type="ECO:0000256" key="1">
    <source>
        <dbReference type="ARBA" id="ARBA00022679"/>
    </source>
</evidence>
<evidence type="ECO:0000313" key="4">
    <source>
        <dbReference type="EMBL" id="PIR76952.1"/>
    </source>
</evidence>
<dbReference type="InterPro" id="IPR029056">
    <property type="entry name" value="Ribokinase-like"/>
</dbReference>
<organism evidence="4 5">
    <name type="scientific">Candidatus Magasanikbacteria bacterium CG10_big_fil_rev_8_21_14_0_10_38_6</name>
    <dbReference type="NCBI Taxonomy" id="1974647"/>
    <lineage>
        <taxon>Bacteria</taxon>
        <taxon>Candidatus Magasanikiibacteriota</taxon>
    </lineage>
</organism>
<accession>A0A2M6NZQ2</accession>
<dbReference type="Gene3D" id="3.40.1190.20">
    <property type="match status" value="1"/>
</dbReference>
<dbReference type="AlphaFoldDB" id="A0A2M6NZQ2"/>
<protein>
    <submittedName>
        <fullName evidence="4">Carbohydrate kinase family protein</fullName>
    </submittedName>
</protein>
<dbReference type="Pfam" id="PF00294">
    <property type="entry name" value="PfkB"/>
    <property type="match status" value="1"/>
</dbReference>
<dbReference type="SUPFAM" id="SSF53613">
    <property type="entry name" value="Ribokinase-like"/>
    <property type="match status" value="1"/>
</dbReference>